<dbReference type="AlphaFoldDB" id="A0A1M5JL12"/>
<dbReference type="Gene3D" id="3.40.720.10">
    <property type="entry name" value="Alkaline Phosphatase, subunit A"/>
    <property type="match status" value="1"/>
</dbReference>
<dbReference type="STRING" id="43928.SAMN05443636_0160"/>
<dbReference type="OrthoDB" id="33550at2157"/>
<dbReference type="InterPro" id="IPR002591">
    <property type="entry name" value="Phosphodiest/P_Trfase"/>
</dbReference>
<dbReference type="RefSeq" id="WP_073306518.1">
    <property type="nucleotide sequence ID" value="NZ_FQWV01000001.1"/>
</dbReference>
<name>A0A1M5JL12_9EURY</name>
<dbReference type="InterPro" id="IPR017850">
    <property type="entry name" value="Alkaline_phosphatase_core_sf"/>
</dbReference>
<dbReference type="SUPFAM" id="SSF53649">
    <property type="entry name" value="Alkaline phosphatase-like"/>
    <property type="match status" value="1"/>
</dbReference>
<dbReference type="GO" id="GO:0016787">
    <property type="term" value="F:hydrolase activity"/>
    <property type="evidence" value="ECO:0007669"/>
    <property type="project" value="UniProtKB-KW"/>
</dbReference>
<protein>
    <submittedName>
        <fullName evidence="1">Phosphonoacetate hydrolase</fullName>
    </submittedName>
</protein>
<evidence type="ECO:0000313" key="1">
    <source>
        <dbReference type="EMBL" id="SHG41264.1"/>
    </source>
</evidence>
<dbReference type="PANTHER" id="PTHR10151:SF120">
    <property type="entry name" value="BIS(5'-ADENOSYL)-TRIPHOSPHATASE"/>
    <property type="match status" value="1"/>
</dbReference>
<sequence>MTRVVVCFDGLDPAYIDATGTPEWDDLAAAGAAGECAAAMPTLTNVNNVGLATASPPADHGITGNTYFDPETGERSYMRTADHRRAETWFAARERAGESVAALVTKEKLRGLIATEASTAASAEAPPAWLESAVGEAPDIYSGDASAWLLDAGVHVLREHEPDWLYLSTTDVVPHKHAPGTEAADAWVRALDDRLGRLAAESDALVATADHGMNVKTLCVDPEAILAERGDDAEVIRLIRDAHTYHHQNLGGAAYAYATGETEPADLLGLADVDGVEAVLERAEAAERFDLPPDRIGDVLLLGTETSVFGPVEGGEATHAEVSLRSHGSTHERTVPYVSTEQGSIDNGYEAFSLLADAE</sequence>
<dbReference type="Pfam" id="PF01663">
    <property type="entry name" value="Phosphodiest"/>
    <property type="match status" value="1"/>
</dbReference>
<dbReference type="PANTHER" id="PTHR10151">
    <property type="entry name" value="ECTONUCLEOTIDE PYROPHOSPHATASE/PHOSPHODIESTERASE"/>
    <property type="match status" value="1"/>
</dbReference>
<evidence type="ECO:0000313" key="2">
    <source>
        <dbReference type="Proteomes" id="UP000184357"/>
    </source>
</evidence>
<dbReference type="InterPro" id="IPR023116">
    <property type="entry name" value="Phosphonoacetate_hydro_insert"/>
</dbReference>
<dbReference type="Gene3D" id="3.30.1360.110">
    <property type="entry name" value="Domain 2, Phosphonoacetate Hydrolase"/>
    <property type="match status" value="1"/>
</dbReference>
<accession>A0A1M5JL12</accession>
<gene>
    <name evidence="1" type="ORF">SAMN05443636_0160</name>
</gene>
<dbReference type="Proteomes" id="UP000184357">
    <property type="component" value="Unassembled WGS sequence"/>
</dbReference>
<dbReference type="EMBL" id="FQWV01000001">
    <property type="protein sequence ID" value="SHG41264.1"/>
    <property type="molecule type" value="Genomic_DNA"/>
</dbReference>
<proteinExistence type="predicted"/>
<keyword evidence="2" id="KW-1185">Reference proteome</keyword>
<organism evidence="1 2">
    <name type="scientific">Halobaculum gomorrense</name>
    <dbReference type="NCBI Taxonomy" id="43928"/>
    <lineage>
        <taxon>Archaea</taxon>
        <taxon>Methanobacteriati</taxon>
        <taxon>Methanobacteriota</taxon>
        <taxon>Stenosarchaea group</taxon>
        <taxon>Halobacteria</taxon>
        <taxon>Halobacteriales</taxon>
        <taxon>Haloferacaceae</taxon>
        <taxon>Halobaculum</taxon>
    </lineage>
</organism>
<reference evidence="1 2" key="1">
    <citation type="submission" date="2016-11" db="EMBL/GenBank/DDBJ databases">
        <authorList>
            <person name="Jaros S."/>
            <person name="Januszkiewicz K."/>
            <person name="Wedrychowicz H."/>
        </authorList>
    </citation>
    <scope>NUCLEOTIDE SEQUENCE [LARGE SCALE GENOMIC DNA]</scope>
    <source>
        <strain evidence="1 2">DSM 9297</strain>
    </source>
</reference>
<keyword evidence="1" id="KW-0378">Hydrolase</keyword>